<sequence length="412" mass="46909">MSTDCYPLPEIRLEVESLCGYPSKCFLDAYKGITTIKWPRIDEGKNNDRPSQQVRCLIDYTKMPFGLKIEKQKEVSRSSTAIESLPRSRTPTRGRVDYHSGNGDQLLRNGKLITGVVFDAKRLRRYFQAPHSGNHRSNHLTVIKEDMADFSHRINQKRCVLPREKYKLKNHGSYYGWIVMRGRFGRGSSSLSRRMDSLKALRFESQPTNNEGSTIALIARLLIKAEWVIRNLEANEVLEVTNKKADCLKSGSYVDDVLSIEFHKQGHAPSMNKGLDAPRYFHAVLAGSCRMHQARSVVASAFPVWAEAVIPAEIRMPTIHTAEVNIATNDDERRIDLDILEERREQAAIRDFVYRANHASHAEDTGKLGPKWEGPYEVTEALGKGAYKLRNMEGRELPRTWNICNSQGNCYL</sequence>
<proteinExistence type="predicted"/>
<reference evidence="2" key="2">
    <citation type="submission" date="2022-01" db="EMBL/GenBank/DDBJ databases">
        <authorList>
            <person name="Yamashiro T."/>
            <person name="Shiraishi A."/>
            <person name="Satake H."/>
            <person name="Nakayama K."/>
        </authorList>
    </citation>
    <scope>NUCLEOTIDE SEQUENCE</scope>
</reference>
<feature type="compositionally biased region" description="Polar residues" evidence="1">
    <location>
        <begin position="78"/>
        <end position="91"/>
    </location>
</feature>
<evidence type="ECO:0000256" key="1">
    <source>
        <dbReference type="SAM" id="MobiDB-lite"/>
    </source>
</evidence>
<protein>
    <recommendedName>
        <fullName evidence="4">Reverse transcriptase domain-containing protein</fullName>
    </recommendedName>
</protein>
<dbReference type="EMBL" id="BQNB010016276">
    <property type="protein sequence ID" value="GJT49901.1"/>
    <property type="molecule type" value="Genomic_DNA"/>
</dbReference>
<gene>
    <name evidence="2" type="ORF">Tco_0976058</name>
</gene>
<feature type="region of interest" description="Disordered" evidence="1">
    <location>
        <begin position="78"/>
        <end position="101"/>
    </location>
</feature>
<dbReference type="Proteomes" id="UP001151760">
    <property type="component" value="Unassembled WGS sequence"/>
</dbReference>
<name>A0ABQ5EGB6_9ASTR</name>
<accession>A0ABQ5EGB6</accession>
<evidence type="ECO:0008006" key="4">
    <source>
        <dbReference type="Google" id="ProtNLM"/>
    </source>
</evidence>
<reference evidence="2" key="1">
    <citation type="journal article" date="2022" name="Int. J. Mol. Sci.">
        <title>Draft Genome of Tanacetum Coccineum: Genomic Comparison of Closely Related Tanacetum-Family Plants.</title>
        <authorList>
            <person name="Yamashiro T."/>
            <person name="Shiraishi A."/>
            <person name="Nakayama K."/>
            <person name="Satake H."/>
        </authorList>
    </citation>
    <scope>NUCLEOTIDE SEQUENCE</scope>
</reference>
<keyword evidence="3" id="KW-1185">Reference proteome</keyword>
<comment type="caution">
    <text evidence="2">The sequence shown here is derived from an EMBL/GenBank/DDBJ whole genome shotgun (WGS) entry which is preliminary data.</text>
</comment>
<evidence type="ECO:0000313" key="2">
    <source>
        <dbReference type="EMBL" id="GJT49901.1"/>
    </source>
</evidence>
<organism evidence="2 3">
    <name type="scientific">Tanacetum coccineum</name>
    <dbReference type="NCBI Taxonomy" id="301880"/>
    <lineage>
        <taxon>Eukaryota</taxon>
        <taxon>Viridiplantae</taxon>
        <taxon>Streptophyta</taxon>
        <taxon>Embryophyta</taxon>
        <taxon>Tracheophyta</taxon>
        <taxon>Spermatophyta</taxon>
        <taxon>Magnoliopsida</taxon>
        <taxon>eudicotyledons</taxon>
        <taxon>Gunneridae</taxon>
        <taxon>Pentapetalae</taxon>
        <taxon>asterids</taxon>
        <taxon>campanulids</taxon>
        <taxon>Asterales</taxon>
        <taxon>Asteraceae</taxon>
        <taxon>Asteroideae</taxon>
        <taxon>Anthemideae</taxon>
        <taxon>Anthemidinae</taxon>
        <taxon>Tanacetum</taxon>
    </lineage>
</organism>
<evidence type="ECO:0000313" key="3">
    <source>
        <dbReference type="Proteomes" id="UP001151760"/>
    </source>
</evidence>